<dbReference type="EMBL" id="GGFL01013055">
    <property type="protein sequence ID" value="MBW77233.1"/>
    <property type="molecule type" value="Transcribed_RNA"/>
</dbReference>
<name>A0A2M4DI73_ANODA</name>
<evidence type="ECO:0000313" key="1">
    <source>
        <dbReference type="EMBL" id="MBW77233.1"/>
    </source>
</evidence>
<organism evidence="1">
    <name type="scientific">Anopheles darlingi</name>
    <name type="common">Mosquito</name>
    <dbReference type="NCBI Taxonomy" id="43151"/>
    <lineage>
        <taxon>Eukaryota</taxon>
        <taxon>Metazoa</taxon>
        <taxon>Ecdysozoa</taxon>
        <taxon>Arthropoda</taxon>
        <taxon>Hexapoda</taxon>
        <taxon>Insecta</taxon>
        <taxon>Pterygota</taxon>
        <taxon>Neoptera</taxon>
        <taxon>Endopterygota</taxon>
        <taxon>Diptera</taxon>
        <taxon>Nematocera</taxon>
        <taxon>Culicoidea</taxon>
        <taxon>Culicidae</taxon>
        <taxon>Anophelinae</taxon>
        <taxon>Anopheles</taxon>
    </lineage>
</organism>
<dbReference type="AlphaFoldDB" id="A0A2M4DI73"/>
<sequence length="69" mass="7501">MGVSSSFPILAVAKGRLTKLFVLGFGLWHVLTSNRPTERFAHYTILRSVATTIAPTAKIKRKIGSGSRS</sequence>
<reference evidence="1" key="1">
    <citation type="submission" date="2018-01" db="EMBL/GenBank/DDBJ databases">
        <title>An insight into the sialome of Amazonian anophelines.</title>
        <authorList>
            <person name="Ribeiro J.M."/>
            <person name="Scarpassa V."/>
            <person name="Calvo E."/>
        </authorList>
    </citation>
    <scope>NUCLEOTIDE SEQUENCE</scope>
</reference>
<proteinExistence type="predicted"/>
<accession>A0A2M4DI73</accession>
<protein>
    <submittedName>
        <fullName evidence="1">Putative secreted protein</fullName>
    </submittedName>
</protein>